<comment type="caution">
    <text evidence="2">The sequence shown here is derived from an EMBL/GenBank/DDBJ whole genome shotgun (WGS) entry which is preliminary data.</text>
</comment>
<evidence type="ECO:0000313" key="2">
    <source>
        <dbReference type="EMBL" id="GAH49987.1"/>
    </source>
</evidence>
<reference evidence="2" key="1">
    <citation type="journal article" date="2014" name="Front. Microbiol.">
        <title>High frequency of phylogenetically diverse reductive dehalogenase-homologous genes in deep subseafloor sedimentary metagenomes.</title>
        <authorList>
            <person name="Kawai M."/>
            <person name="Futagami T."/>
            <person name="Toyoda A."/>
            <person name="Takaki Y."/>
            <person name="Nishi S."/>
            <person name="Hori S."/>
            <person name="Arai W."/>
            <person name="Tsubouchi T."/>
            <person name="Morono Y."/>
            <person name="Uchiyama I."/>
            <person name="Ito T."/>
            <person name="Fujiyama A."/>
            <person name="Inagaki F."/>
            <person name="Takami H."/>
        </authorList>
    </citation>
    <scope>NUCLEOTIDE SEQUENCE</scope>
    <source>
        <strain evidence="2">Expedition CK06-06</strain>
    </source>
</reference>
<organism evidence="2">
    <name type="scientific">marine sediment metagenome</name>
    <dbReference type="NCBI Taxonomy" id="412755"/>
    <lineage>
        <taxon>unclassified sequences</taxon>
        <taxon>metagenomes</taxon>
        <taxon>ecological metagenomes</taxon>
    </lineage>
</organism>
<dbReference type="Pfam" id="PF09643">
    <property type="entry name" value="YopX"/>
    <property type="match status" value="1"/>
</dbReference>
<evidence type="ECO:0000259" key="1">
    <source>
        <dbReference type="Pfam" id="PF09643"/>
    </source>
</evidence>
<dbReference type="Gene3D" id="2.30.30.290">
    <property type="entry name" value="YopX-like domains"/>
    <property type="match status" value="1"/>
</dbReference>
<name>X1FYD4_9ZZZZ</name>
<gene>
    <name evidence="2" type="ORF">S03H2_31654</name>
</gene>
<feature type="domain" description="YopX protein" evidence="1">
    <location>
        <begin position="5"/>
        <end position="129"/>
    </location>
</feature>
<accession>X1FYD4</accession>
<dbReference type="EMBL" id="BARU01019205">
    <property type="protein sequence ID" value="GAH49987.1"/>
    <property type="molecule type" value="Genomic_DNA"/>
</dbReference>
<dbReference type="AlphaFoldDB" id="X1FYD4"/>
<dbReference type="SUPFAM" id="SSF159006">
    <property type="entry name" value="YopX-like"/>
    <property type="match status" value="1"/>
</dbReference>
<proteinExistence type="predicted"/>
<dbReference type="InterPro" id="IPR023385">
    <property type="entry name" value="YopX-like_C"/>
</dbReference>
<sequence>MREIKFRAWDKSSKKMGMIQVRQILIPDGNNEHGNQELSVSHLKFGTNPSHWLIAPPLMQYTGLKDSHNKEEYFADIIREEDGTIRIIEDGCSAVLFRNPQVTLDIKYFWELKQHGIIGNIYENPEILKGEKWQ</sequence>
<dbReference type="InterPro" id="IPR019096">
    <property type="entry name" value="YopX_protein"/>
</dbReference>
<protein>
    <recommendedName>
        <fullName evidence="1">YopX protein domain-containing protein</fullName>
    </recommendedName>
</protein>